<reference evidence="4 5" key="1">
    <citation type="submission" date="2017-06" db="EMBL/GenBank/DDBJ databases">
        <title>Herbaspirillum phytohormonus sp. nov., isolated from the root nodule of Robinia pseudoacacia in lead-zinc mine.</title>
        <authorList>
            <person name="Fan M."/>
            <person name="Lin Y."/>
        </authorList>
    </citation>
    <scope>NUCLEOTIDE SEQUENCE [LARGE SCALE GENOMIC DNA]</scope>
    <source>
        <strain evidence="4 5">HZ10</strain>
    </source>
</reference>
<accession>A0A246WR76</accession>
<dbReference type="Pfam" id="PF06026">
    <property type="entry name" value="Rib_5-P_isom_A"/>
    <property type="match status" value="1"/>
</dbReference>
<evidence type="ECO:0000256" key="1">
    <source>
        <dbReference type="ARBA" id="ARBA00001713"/>
    </source>
</evidence>
<evidence type="ECO:0000256" key="3">
    <source>
        <dbReference type="HAMAP-Rule" id="MF_00170"/>
    </source>
</evidence>
<dbReference type="EC" id="5.3.1.6" evidence="3"/>
<dbReference type="Gene3D" id="3.30.70.260">
    <property type="match status" value="1"/>
</dbReference>
<dbReference type="CDD" id="cd01398">
    <property type="entry name" value="RPI_A"/>
    <property type="match status" value="1"/>
</dbReference>
<dbReference type="GO" id="GO:0006014">
    <property type="term" value="P:D-ribose metabolic process"/>
    <property type="evidence" value="ECO:0007669"/>
    <property type="project" value="TreeGrafter"/>
</dbReference>
<comment type="similarity">
    <text evidence="3">Belongs to the ribose 5-phosphate isomerase family.</text>
</comment>
<dbReference type="EMBL" id="NJGU01000006">
    <property type="protein sequence ID" value="OWY28885.1"/>
    <property type="molecule type" value="Genomic_DNA"/>
</dbReference>
<dbReference type="InterPro" id="IPR020672">
    <property type="entry name" value="Ribose5P_isomerase_typA_subgr"/>
</dbReference>
<feature type="binding site" evidence="3">
    <location>
        <begin position="28"/>
        <end position="31"/>
    </location>
    <ligand>
        <name>substrate</name>
    </ligand>
</feature>
<protein>
    <recommendedName>
        <fullName evidence="3">Ribose-5-phosphate isomerase A</fullName>
        <ecNumber evidence="3">5.3.1.6</ecNumber>
    </recommendedName>
    <alternativeName>
        <fullName evidence="3">Phosphoriboisomerase A</fullName>
        <shortName evidence="3">PRI</shortName>
    </alternativeName>
</protein>
<dbReference type="RefSeq" id="WP_088751350.1">
    <property type="nucleotide sequence ID" value="NZ_NJGU01000006.1"/>
</dbReference>
<feature type="active site" description="Proton acceptor" evidence="3">
    <location>
        <position position="103"/>
    </location>
</feature>
<dbReference type="NCBIfam" id="TIGR00021">
    <property type="entry name" value="rpiA"/>
    <property type="match status" value="1"/>
</dbReference>
<dbReference type="InterPro" id="IPR004788">
    <property type="entry name" value="Ribose5P_isomerase_type_A"/>
</dbReference>
<comment type="pathway">
    <text evidence="3">Carbohydrate degradation; pentose phosphate pathway; D-ribose 5-phosphate from D-ribulose 5-phosphate (non-oxidative stage): step 1/1.</text>
</comment>
<sequence length="226" mass="23661">MTQDELKQAVAKAAIQYVVDGEIIGVGTGSTANFFIDELGKIKDRIKGAVASSEATAERLRSHGIKVFDLNEVETMPVYIDGADEINGAGAMIKGGGAALTREKIVASVAQKFVCIADGSKLVEVLGKFPLPVEVIPMSHAVVARKLAALGGEPRLRLSKGEEGKPVVTDNGCYIIDVIGLSITDPAGIEDKINNIVGVVTNGLFARQGANVCLLGTAEGVKKLEF</sequence>
<dbReference type="InterPro" id="IPR037171">
    <property type="entry name" value="NagB/RpiA_transferase-like"/>
</dbReference>
<dbReference type="AlphaFoldDB" id="A0A246WR76"/>
<dbReference type="PANTHER" id="PTHR11934:SF0">
    <property type="entry name" value="RIBOSE-5-PHOSPHATE ISOMERASE"/>
    <property type="match status" value="1"/>
</dbReference>
<comment type="subunit">
    <text evidence="3">Homodimer.</text>
</comment>
<feature type="binding site" evidence="3">
    <location>
        <begin position="94"/>
        <end position="97"/>
    </location>
    <ligand>
        <name>substrate</name>
    </ligand>
</feature>
<comment type="function">
    <text evidence="3">Catalyzes the reversible conversion of ribose-5-phosphate to ribulose 5-phosphate.</text>
</comment>
<keyword evidence="2 3" id="KW-0413">Isomerase</keyword>
<dbReference type="SUPFAM" id="SSF100950">
    <property type="entry name" value="NagB/RpiA/CoA transferase-like"/>
    <property type="match status" value="1"/>
</dbReference>
<dbReference type="NCBIfam" id="NF001924">
    <property type="entry name" value="PRK00702.1"/>
    <property type="match status" value="1"/>
</dbReference>
<dbReference type="FunFam" id="3.40.50.1360:FF:000001">
    <property type="entry name" value="Ribose-5-phosphate isomerase A"/>
    <property type="match status" value="1"/>
</dbReference>
<dbReference type="Proteomes" id="UP000197596">
    <property type="component" value="Unassembled WGS sequence"/>
</dbReference>
<gene>
    <name evidence="3" type="primary">rpiA</name>
    <name evidence="4" type="ORF">CEJ42_13035</name>
</gene>
<evidence type="ECO:0000313" key="4">
    <source>
        <dbReference type="EMBL" id="OWY28885.1"/>
    </source>
</evidence>
<dbReference type="UniPathway" id="UPA00115">
    <property type="reaction ID" value="UER00412"/>
</dbReference>
<proteinExistence type="inferred from homology"/>
<dbReference type="GO" id="GO:0009052">
    <property type="term" value="P:pentose-phosphate shunt, non-oxidative branch"/>
    <property type="evidence" value="ECO:0007669"/>
    <property type="project" value="UniProtKB-UniRule"/>
</dbReference>
<dbReference type="GO" id="GO:0004751">
    <property type="term" value="F:ribose-5-phosphate isomerase activity"/>
    <property type="evidence" value="ECO:0007669"/>
    <property type="project" value="UniProtKB-UniRule"/>
</dbReference>
<dbReference type="SUPFAM" id="SSF75445">
    <property type="entry name" value="D-ribose-5-phosphate isomerase (RpiA), lid domain"/>
    <property type="match status" value="1"/>
</dbReference>
<dbReference type="HAMAP" id="MF_00170">
    <property type="entry name" value="Rib_5P_isom_A"/>
    <property type="match status" value="1"/>
</dbReference>
<name>A0A246WR76_9BURK</name>
<feature type="binding site" evidence="3">
    <location>
        <position position="121"/>
    </location>
    <ligand>
        <name>substrate</name>
    </ligand>
</feature>
<dbReference type="Gene3D" id="3.40.50.1360">
    <property type="match status" value="1"/>
</dbReference>
<dbReference type="GO" id="GO:0005829">
    <property type="term" value="C:cytosol"/>
    <property type="evidence" value="ECO:0007669"/>
    <property type="project" value="TreeGrafter"/>
</dbReference>
<comment type="catalytic activity">
    <reaction evidence="1 3">
        <text>aldehydo-D-ribose 5-phosphate = D-ribulose 5-phosphate</text>
        <dbReference type="Rhea" id="RHEA:14657"/>
        <dbReference type="ChEBI" id="CHEBI:58121"/>
        <dbReference type="ChEBI" id="CHEBI:58273"/>
        <dbReference type="EC" id="5.3.1.6"/>
    </reaction>
</comment>
<feature type="binding site" evidence="3">
    <location>
        <begin position="81"/>
        <end position="84"/>
    </location>
    <ligand>
        <name>substrate</name>
    </ligand>
</feature>
<evidence type="ECO:0000313" key="5">
    <source>
        <dbReference type="Proteomes" id="UP000197596"/>
    </source>
</evidence>
<dbReference type="PANTHER" id="PTHR11934">
    <property type="entry name" value="RIBOSE-5-PHOSPHATE ISOMERASE"/>
    <property type="match status" value="1"/>
</dbReference>
<comment type="caution">
    <text evidence="4">The sequence shown here is derived from an EMBL/GenBank/DDBJ whole genome shotgun (WGS) entry which is preliminary data.</text>
</comment>
<evidence type="ECO:0000256" key="2">
    <source>
        <dbReference type="ARBA" id="ARBA00023235"/>
    </source>
</evidence>
<organism evidence="4 5">
    <name type="scientific">Herbaspirillum robiniae</name>
    <dbReference type="NCBI Taxonomy" id="2014887"/>
    <lineage>
        <taxon>Bacteria</taxon>
        <taxon>Pseudomonadati</taxon>
        <taxon>Pseudomonadota</taxon>
        <taxon>Betaproteobacteria</taxon>
        <taxon>Burkholderiales</taxon>
        <taxon>Oxalobacteraceae</taxon>
        <taxon>Herbaspirillum</taxon>
    </lineage>
</organism>